<keyword evidence="2" id="KW-0560">Oxidoreductase</keyword>
<dbReference type="PRINTS" id="PR00080">
    <property type="entry name" value="SDRFAMILY"/>
</dbReference>
<protein>
    <submittedName>
        <fullName evidence="3">SDR family NAD(P)-dependent oxidoreductase</fullName>
    </submittedName>
</protein>
<organism evidence="3 4">
    <name type="scientific">Streptomyces carpinensis</name>
    <dbReference type="NCBI Taxonomy" id="66369"/>
    <lineage>
        <taxon>Bacteria</taxon>
        <taxon>Bacillati</taxon>
        <taxon>Actinomycetota</taxon>
        <taxon>Actinomycetes</taxon>
        <taxon>Kitasatosporales</taxon>
        <taxon>Streptomycetaceae</taxon>
        <taxon>Streptomyces</taxon>
    </lineage>
</organism>
<sequence length="249" mass="25695">MTEGATETEPFAGRTVVVTGAGGGVGQVLVRGFGEQGARVVAVDRDTAALDRLRTDTDVVCVPADVSKAEDVRRVVGEAGAVDVLVNNAAVIDRLGMAHEVAVEEWHRLLDVNLTGPFLFCNTVLPGMLERGRGVIVNVASVAGVRGGRAGAAYTVSKHGLVGLTKNIAATLGDRGIRSNAVCPGSIRTGMQDVTDAFPSALEALSRDRRKPAPALPEEIASVVMFLASDAAARINGVALPVDSGSLAF</sequence>
<dbReference type="PANTHER" id="PTHR43477:SF1">
    <property type="entry name" value="DIHYDROANTICAPSIN 7-DEHYDROGENASE"/>
    <property type="match status" value="1"/>
</dbReference>
<proteinExistence type="inferred from homology"/>
<keyword evidence="4" id="KW-1185">Reference proteome</keyword>
<dbReference type="PRINTS" id="PR00081">
    <property type="entry name" value="GDHRDH"/>
</dbReference>
<dbReference type="Pfam" id="PF13561">
    <property type="entry name" value="adh_short_C2"/>
    <property type="match status" value="1"/>
</dbReference>
<evidence type="ECO:0000256" key="1">
    <source>
        <dbReference type="ARBA" id="ARBA00006484"/>
    </source>
</evidence>
<evidence type="ECO:0000256" key="2">
    <source>
        <dbReference type="ARBA" id="ARBA00023002"/>
    </source>
</evidence>
<accession>A0ABV1W5T3</accession>
<dbReference type="PROSITE" id="PS00061">
    <property type="entry name" value="ADH_SHORT"/>
    <property type="match status" value="1"/>
</dbReference>
<gene>
    <name evidence="3" type="ORF">ABT317_21870</name>
</gene>
<dbReference type="Proteomes" id="UP001458415">
    <property type="component" value="Unassembled WGS sequence"/>
</dbReference>
<dbReference type="EMBL" id="JBEPCU010000390">
    <property type="protein sequence ID" value="MER6979553.1"/>
    <property type="molecule type" value="Genomic_DNA"/>
</dbReference>
<reference evidence="3 4" key="1">
    <citation type="submission" date="2024-06" db="EMBL/GenBank/DDBJ databases">
        <title>The Natural Products Discovery Center: Release of the First 8490 Sequenced Strains for Exploring Actinobacteria Biosynthetic Diversity.</title>
        <authorList>
            <person name="Kalkreuter E."/>
            <person name="Kautsar S.A."/>
            <person name="Yang D."/>
            <person name="Bader C.D."/>
            <person name="Teijaro C.N."/>
            <person name="Fluegel L."/>
            <person name="Davis C.M."/>
            <person name="Simpson J.R."/>
            <person name="Lauterbach L."/>
            <person name="Steele A.D."/>
            <person name="Gui C."/>
            <person name="Meng S."/>
            <person name="Li G."/>
            <person name="Viehrig K."/>
            <person name="Ye F."/>
            <person name="Su P."/>
            <person name="Kiefer A.F."/>
            <person name="Nichols A."/>
            <person name="Cepeda A.J."/>
            <person name="Yan W."/>
            <person name="Fan B."/>
            <person name="Jiang Y."/>
            <person name="Adhikari A."/>
            <person name="Zheng C.-J."/>
            <person name="Schuster L."/>
            <person name="Cowan T.M."/>
            <person name="Smanski M.J."/>
            <person name="Chevrette M.G."/>
            <person name="De Carvalho L.P.S."/>
            <person name="Shen B."/>
        </authorList>
    </citation>
    <scope>NUCLEOTIDE SEQUENCE [LARGE SCALE GENOMIC DNA]</scope>
    <source>
        <strain evidence="3 4">NPDC000634</strain>
    </source>
</reference>
<comment type="similarity">
    <text evidence="1">Belongs to the short-chain dehydrogenases/reductases (SDR) family.</text>
</comment>
<dbReference type="CDD" id="cd05233">
    <property type="entry name" value="SDR_c"/>
    <property type="match status" value="1"/>
</dbReference>
<dbReference type="InterPro" id="IPR036291">
    <property type="entry name" value="NAD(P)-bd_dom_sf"/>
</dbReference>
<dbReference type="Gene3D" id="3.40.50.720">
    <property type="entry name" value="NAD(P)-binding Rossmann-like Domain"/>
    <property type="match status" value="1"/>
</dbReference>
<dbReference type="InterPro" id="IPR002347">
    <property type="entry name" value="SDR_fam"/>
</dbReference>
<dbReference type="PANTHER" id="PTHR43477">
    <property type="entry name" value="DIHYDROANTICAPSIN 7-DEHYDROGENASE"/>
    <property type="match status" value="1"/>
</dbReference>
<comment type="caution">
    <text evidence="3">The sequence shown here is derived from an EMBL/GenBank/DDBJ whole genome shotgun (WGS) entry which is preliminary data.</text>
</comment>
<evidence type="ECO:0000313" key="3">
    <source>
        <dbReference type="EMBL" id="MER6979553.1"/>
    </source>
</evidence>
<evidence type="ECO:0000313" key="4">
    <source>
        <dbReference type="Proteomes" id="UP001458415"/>
    </source>
</evidence>
<dbReference type="InterPro" id="IPR020904">
    <property type="entry name" value="Sc_DH/Rdtase_CS"/>
</dbReference>
<dbReference type="RefSeq" id="WP_086728814.1">
    <property type="nucleotide sequence ID" value="NZ_MUBM01000266.1"/>
</dbReference>
<dbReference type="SUPFAM" id="SSF51735">
    <property type="entry name" value="NAD(P)-binding Rossmann-fold domains"/>
    <property type="match status" value="1"/>
</dbReference>
<name>A0ABV1W5T3_9ACTN</name>
<dbReference type="InterPro" id="IPR051122">
    <property type="entry name" value="SDR_DHRS6-like"/>
</dbReference>